<comment type="similarity">
    <text evidence="1">Belongs to the membrane fusion protein (MFP) (TC 8.A.1) family.</text>
</comment>
<dbReference type="GO" id="GO:0015562">
    <property type="term" value="F:efflux transmembrane transporter activity"/>
    <property type="evidence" value="ECO:0007669"/>
    <property type="project" value="InterPro"/>
</dbReference>
<dbReference type="NCBIfam" id="TIGR01730">
    <property type="entry name" value="RND_mfp"/>
    <property type="match status" value="1"/>
</dbReference>
<dbReference type="Gene3D" id="1.10.287.470">
    <property type="entry name" value="Helix hairpin bin"/>
    <property type="match status" value="2"/>
</dbReference>
<feature type="coiled-coil region" evidence="2">
    <location>
        <begin position="105"/>
        <end position="195"/>
    </location>
</feature>
<feature type="signal peptide" evidence="3">
    <location>
        <begin position="1"/>
        <end position="22"/>
    </location>
</feature>
<evidence type="ECO:0000259" key="4">
    <source>
        <dbReference type="Pfam" id="PF25917"/>
    </source>
</evidence>
<proteinExistence type="inferred from homology"/>
<evidence type="ECO:0000259" key="5">
    <source>
        <dbReference type="Pfam" id="PF25954"/>
    </source>
</evidence>
<protein>
    <submittedName>
        <fullName evidence="7">RND family efflux transporter, MFP subunit</fullName>
    </submittedName>
</protein>
<dbReference type="InterPro" id="IPR058792">
    <property type="entry name" value="Beta-barrel_RND_2"/>
</dbReference>
<keyword evidence="2" id="KW-0175">Coiled coil</keyword>
<dbReference type="SUPFAM" id="SSF111369">
    <property type="entry name" value="HlyD-like secretion proteins"/>
    <property type="match status" value="2"/>
</dbReference>
<dbReference type="InterPro" id="IPR006143">
    <property type="entry name" value="RND_pump_MFP"/>
</dbReference>
<feature type="chain" id="PRO_5001680782" evidence="3">
    <location>
        <begin position="23"/>
        <end position="426"/>
    </location>
</feature>
<dbReference type="PANTHER" id="PTHR30469">
    <property type="entry name" value="MULTIDRUG RESISTANCE PROTEIN MDTA"/>
    <property type="match status" value="1"/>
</dbReference>
<dbReference type="InterPro" id="IPR058625">
    <property type="entry name" value="MdtA-like_BSH"/>
</dbReference>
<name>A0A072NJR9_SCHAZ</name>
<feature type="domain" description="YknX-like C-terminal permuted SH3-like" evidence="6">
    <location>
        <begin position="360"/>
        <end position="422"/>
    </location>
</feature>
<keyword evidence="3" id="KW-0732">Signal</keyword>
<evidence type="ECO:0000256" key="1">
    <source>
        <dbReference type="ARBA" id="ARBA00009477"/>
    </source>
</evidence>
<evidence type="ECO:0000256" key="2">
    <source>
        <dbReference type="SAM" id="Coils"/>
    </source>
</evidence>
<dbReference type="Proteomes" id="UP000027936">
    <property type="component" value="Unassembled WGS sequence"/>
</dbReference>
<dbReference type="Pfam" id="PF25917">
    <property type="entry name" value="BSH_RND"/>
    <property type="match status" value="1"/>
</dbReference>
<feature type="domain" description="CusB-like beta-barrel" evidence="5">
    <location>
        <begin position="277"/>
        <end position="345"/>
    </location>
</feature>
<dbReference type="EMBL" id="JJRY01000010">
    <property type="protein sequence ID" value="KEF37954.1"/>
    <property type="molecule type" value="Genomic_DNA"/>
</dbReference>
<organism evidence="7 8">
    <name type="scientific">Schinkia azotoformans MEV2011</name>
    <dbReference type="NCBI Taxonomy" id="1348973"/>
    <lineage>
        <taxon>Bacteria</taxon>
        <taxon>Bacillati</taxon>
        <taxon>Bacillota</taxon>
        <taxon>Bacilli</taxon>
        <taxon>Bacillales</taxon>
        <taxon>Bacillaceae</taxon>
        <taxon>Calidifontibacillus/Schinkia group</taxon>
        <taxon>Schinkia</taxon>
    </lineage>
</organism>
<feature type="domain" description="Multidrug resistance protein MdtA-like barrel-sandwich hybrid" evidence="4">
    <location>
        <begin position="64"/>
        <end position="260"/>
    </location>
</feature>
<dbReference type="Gene3D" id="2.40.420.20">
    <property type="match status" value="1"/>
</dbReference>
<dbReference type="Pfam" id="PF25989">
    <property type="entry name" value="YknX_C"/>
    <property type="match status" value="1"/>
</dbReference>
<dbReference type="PROSITE" id="PS51257">
    <property type="entry name" value="PROKAR_LIPOPROTEIN"/>
    <property type="match status" value="1"/>
</dbReference>
<comment type="caution">
    <text evidence="7">The sequence shown here is derived from an EMBL/GenBank/DDBJ whole genome shotgun (WGS) entry which is preliminary data.</text>
</comment>
<dbReference type="Gene3D" id="2.40.30.170">
    <property type="match status" value="1"/>
</dbReference>
<evidence type="ECO:0000259" key="6">
    <source>
        <dbReference type="Pfam" id="PF25989"/>
    </source>
</evidence>
<evidence type="ECO:0000256" key="3">
    <source>
        <dbReference type="SAM" id="SignalP"/>
    </source>
</evidence>
<accession>A0A072NJR9</accession>
<dbReference type="PATRIC" id="fig|1348973.3.peg.2621"/>
<dbReference type="Gene3D" id="2.40.50.100">
    <property type="match status" value="2"/>
</dbReference>
<evidence type="ECO:0000313" key="7">
    <source>
        <dbReference type="EMBL" id="KEF37954.1"/>
    </source>
</evidence>
<evidence type="ECO:0000313" key="8">
    <source>
        <dbReference type="Proteomes" id="UP000027936"/>
    </source>
</evidence>
<dbReference type="RefSeq" id="WP_420911557.1">
    <property type="nucleotide sequence ID" value="NZ_JJRY01000010.1"/>
</dbReference>
<dbReference type="GO" id="GO:1990281">
    <property type="term" value="C:efflux pump complex"/>
    <property type="evidence" value="ECO:0007669"/>
    <property type="project" value="TreeGrafter"/>
</dbReference>
<dbReference type="InterPro" id="IPR058637">
    <property type="entry name" value="YknX-like_C"/>
</dbReference>
<dbReference type="AlphaFoldDB" id="A0A072NJR9"/>
<sequence>MMHKKIKLLLFSLLLILTVAGCAPKQPATTDKEEAGAVPVQVETVKKGVLDAQAGIAGKFEPKETAAIAPKVNGKIKTINVKLGQKVNKGDVLFTLDPEDLQNTVKQSEAALKVAQANLKQAEVSSSQGLDQAKSGLVQSDSGITQAQQAYDDAKLNLERTKQLYDAGAVASVELEQKEIAFKNAEIALNNAKISQENAQKSVHYAEQKSAIQVASASVEQAKVNLENARYQLANATVKAPISGIISSVNGVSGQMAGPSQGVVTIVNISPIVVKGSLSESDVTSIKVGAVAKVEVPAVNKTIDAKVTALSPVMDQQLKAYPFEIEIPNANEQWKSDMVVNVVFQGIDGQLKESLILSREAIFEEDGKTYVYKIENDKATKVEVQTGEETSEQIVILDGINENDVVVVKGQSLLKDGAKVTIQKQQ</sequence>
<dbReference type="Pfam" id="PF25954">
    <property type="entry name" value="Beta-barrel_RND_2"/>
    <property type="match status" value="1"/>
</dbReference>
<reference evidence="7 8" key="1">
    <citation type="submission" date="2014-04" db="EMBL/GenBank/DDBJ databases">
        <title>Draft genome sequence of Bacillus azotoformans MEV2011, a (co-) denitrifying strain unable to grow in the presence of oxygen.</title>
        <authorList>
            <person name="Nielsen M."/>
            <person name="Schreiber L."/>
            <person name="Finster K."/>
            <person name="Schramm A."/>
        </authorList>
    </citation>
    <scope>NUCLEOTIDE SEQUENCE [LARGE SCALE GENOMIC DNA]</scope>
    <source>
        <strain evidence="7 8">MEV2011</strain>
    </source>
</reference>
<gene>
    <name evidence="7" type="ORF">M670_02710</name>
</gene>